<dbReference type="AlphaFoldDB" id="A0A0J6VLD6"/>
<dbReference type="Gene3D" id="3.40.109.10">
    <property type="entry name" value="NADH Oxidase"/>
    <property type="match status" value="1"/>
</dbReference>
<dbReference type="PATRIC" id="fig|1800.3.peg.5172"/>
<dbReference type="InterPro" id="IPR000415">
    <property type="entry name" value="Nitroreductase-like"/>
</dbReference>
<dbReference type="EC" id="1.-.-.-" evidence="1"/>
<dbReference type="Proteomes" id="UP000036176">
    <property type="component" value="Unassembled WGS sequence"/>
</dbReference>
<dbReference type="PANTHER" id="PTHR23026">
    <property type="entry name" value="NADPH NITROREDUCTASE"/>
    <property type="match status" value="1"/>
</dbReference>
<dbReference type="PANTHER" id="PTHR23026:SF123">
    <property type="entry name" value="NAD(P)H NITROREDUCTASE RV3131-RELATED"/>
    <property type="match status" value="1"/>
</dbReference>
<keyword evidence="1" id="KW-0560">Oxidoreductase</keyword>
<dbReference type="GO" id="GO:0016491">
    <property type="term" value="F:oxidoreductase activity"/>
    <property type="evidence" value="ECO:0007669"/>
    <property type="project" value="UniProtKB-KW"/>
</dbReference>
<dbReference type="RefSeq" id="WP_048421020.1">
    <property type="nucleotide sequence ID" value="NZ_JYNX01000071.1"/>
</dbReference>
<protein>
    <submittedName>
        <fullName evidence="1">Putative NAD(P)H nitroreductase acg</fullName>
        <ecNumber evidence="1">1.-.-.-</ecNumber>
    </submittedName>
</protein>
<reference evidence="1 2" key="1">
    <citation type="journal article" date="2015" name="Genome Biol. Evol.">
        <title>Characterization of Three Mycobacterium spp. with Potential Use in Bioremediation by Genome Sequencing and Comparative Genomics.</title>
        <authorList>
            <person name="Das S."/>
            <person name="Pettersson B.M."/>
            <person name="Behra P.R."/>
            <person name="Ramesh M."/>
            <person name="Dasgupta S."/>
            <person name="Bhattacharya A."/>
            <person name="Kirsebom L.A."/>
        </authorList>
    </citation>
    <scope>NUCLEOTIDE SEQUENCE [LARGE SCALE GENOMIC DNA]</scope>
    <source>
        <strain evidence="1 2">DSM 44219</strain>
    </source>
</reference>
<gene>
    <name evidence="1" type="primary">acg_2</name>
    <name evidence="1" type="ORF">MCHUDSM44219_05144</name>
</gene>
<dbReference type="OrthoDB" id="8156917at2"/>
<dbReference type="NCBIfam" id="NF047509">
    <property type="entry name" value="Rv3131_FMN_oxido"/>
    <property type="match status" value="1"/>
</dbReference>
<name>A0A0J6VLD6_MYCCU</name>
<proteinExistence type="predicted"/>
<evidence type="ECO:0000313" key="2">
    <source>
        <dbReference type="Proteomes" id="UP000036176"/>
    </source>
</evidence>
<dbReference type="SUPFAM" id="SSF55469">
    <property type="entry name" value="FMN-dependent nitroreductase-like"/>
    <property type="match status" value="2"/>
</dbReference>
<dbReference type="EMBL" id="JYNX01000071">
    <property type="protein sequence ID" value="KMO71830.1"/>
    <property type="molecule type" value="Genomic_DNA"/>
</dbReference>
<dbReference type="InterPro" id="IPR050627">
    <property type="entry name" value="Nitroreductase/BluB"/>
</dbReference>
<organism evidence="1 2">
    <name type="scientific">Mycolicibacterium chubuense</name>
    <name type="common">Mycobacterium chubuense</name>
    <dbReference type="NCBI Taxonomy" id="1800"/>
    <lineage>
        <taxon>Bacteria</taxon>
        <taxon>Bacillati</taxon>
        <taxon>Actinomycetota</taxon>
        <taxon>Actinomycetes</taxon>
        <taxon>Mycobacteriales</taxon>
        <taxon>Mycobacteriaceae</taxon>
        <taxon>Mycolicibacterium</taxon>
    </lineage>
</organism>
<sequence length="331" mass="36177">MPTTQIRSELIVDALQVACRAPSLHNTQPWRWVLTDHGVELFADPSRHARSADSSGRQAVISCGAALHHFRVAMAAAGWDTTVRRFPDAEDPLHLATVEFTPSPSISEDQKRLADAILARRTDRLPLAEPSEVENLLDALNTDDDHGGTVSFDLVAEELRSALAEASSLTDTVRLHDSDYHNELFWWTEQLVSNDGIPLSALISAPESDRVDVGRTFPVIRHPERRTEIGEDRSRILVISSADDSPESVLRCGEALSRALLEATIAGYATCTLTHLTELPSGRDVVASLIDGDAIPQVLIRVGLAPALEAAPPPTPRRHIRDVVEIRRGST</sequence>
<keyword evidence="2" id="KW-1185">Reference proteome</keyword>
<comment type="caution">
    <text evidence="1">The sequence shown here is derived from an EMBL/GenBank/DDBJ whole genome shotgun (WGS) entry which is preliminary data.</text>
</comment>
<accession>A0A0J6VLD6</accession>
<evidence type="ECO:0000313" key="1">
    <source>
        <dbReference type="EMBL" id="KMO71830.1"/>
    </source>
</evidence>